<dbReference type="Pfam" id="PF01926">
    <property type="entry name" value="MMR_HSR1"/>
    <property type="match status" value="2"/>
</dbReference>
<dbReference type="EMBL" id="OB671395">
    <property type="protein sequence ID" value="CAD7235138.1"/>
    <property type="molecule type" value="Genomic_DNA"/>
</dbReference>
<reference evidence="8" key="1">
    <citation type="submission" date="2020-11" db="EMBL/GenBank/DDBJ databases">
        <authorList>
            <person name="Tran Van P."/>
        </authorList>
    </citation>
    <scope>NUCLEOTIDE SEQUENCE</scope>
</reference>
<dbReference type="GO" id="GO:0042254">
    <property type="term" value="P:ribosome biogenesis"/>
    <property type="evidence" value="ECO:0007669"/>
    <property type="project" value="UniProtKB-KW"/>
</dbReference>
<name>A0A7R8WQ61_9CRUS</name>
<proteinExistence type="inferred from homology"/>
<evidence type="ECO:0000256" key="1">
    <source>
        <dbReference type="ARBA" id="ARBA00008279"/>
    </source>
</evidence>
<dbReference type="AlphaFoldDB" id="A0A7R8WQ61"/>
<dbReference type="OrthoDB" id="391988at2759"/>
<dbReference type="SUPFAM" id="SSF52540">
    <property type="entry name" value="P-loop containing nucleoside triphosphate hydrolases"/>
    <property type="match status" value="2"/>
</dbReference>
<dbReference type="PROSITE" id="PS51712">
    <property type="entry name" value="G_ENGA"/>
    <property type="match status" value="1"/>
</dbReference>
<dbReference type="InterPro" id="IPR016484">
    <property type="entry name" value="GTPase_Der"/>
</dbReference>
<keyword evidence="6" id="KW-0342">GTP-binding</keyword>
<evidence type="ECO:0000256" key="5">
    <source>
        <dbReference type="ARBA" id="ARBA00022741"/>
    </source>
</evidence>
<evidence type="ECO:0000256" key="4">
    <source>
        <dbReference type="ARBA" id="ARBA00022737"/>
    </source>
</evidence>
<dbReference type="PRINTS" id="PR00326">
    <property type="entry name" value="GTP1OBG"/>
</dbReference>
<sequence>MGKIVAIVGRPNVGKSTLFNRLLQRREAIVDGTPGVTRDRHYGKSDWNGVEFSLIDTGGYITGSDDIFETEIRKQVTLATEEAAVILFVVDAQNGLTDLDKEVGRFLRKSEKPVLLVANKVDDPRQAENTVEFYELGYEHIYPIAAINGSGTGDLLDEVVRLLPETDQMQDFEDLPKITVVGKPNVGKSTFINALLDEERNIVTDIAGTTRDSLISRYQKYGFDFALVDTAGIDLEDMEKALGDELIKMENGNYRVKKHHTIQIHDAHLALDPKDELKFETIDLDILQKTLKLIQANANKDDYEIILYHISAPLLKKLGSHDLKNLKK</sequence>
<dbReference type="CDD" id="cd01894">
    <property type="entry name" value="EngA1"/>
    <property type="match status" value="1"/>
</dbReference>
<dbReference type="InterPro" id="IPR027368">
    <property type="entry name" value="MnmE_dom2"/>
</dbReference>
<keyword evidence="4" id="KW-0677">Repeat</keyword>
<evidence type="ECO:0000256" key="7">
    <source>
        <dbReference type="ARBA" id="ARBA00032345"/>
    </source>
</evidence>
<evidence type="ECO:0000256" key="3">
    <source>
        <dbReference type="ARBA" id="ARBA00022517"/>
    </source>
</evidence>
<dbReference type="Gene3D" id="1.20.120.430">
    <property type="entry name" value="tRNA modification GTPase MnmE domain 2"/>
    <property type="match status" value="1"/>
</dbReference>
<dbReference type="InterPro" id="IPR005225">
    <property type="entry name" value="Small_GTP-bd"/>
</dbReference>
<keyword evidence="3" id="KW-0690">Ribosome biogenesis</keyword>
<accession>A0A7R8WQ61</accession>
<gene>
    <name evidence="8" type="ORF">CTOB1V02_LOCUS12954</name>
</gene>
<dbReference type="FunFam" id="3.40.50.300:FF:000057">
    <property type="entry name" value="GTPase Der"/>
    <property type="match status" value="1"/>
</dbReference>
<evidence type="ECO:0000313" key="8">
    <source>
        <dbReference type="EMBL" id="CAD7235138.1"/>
    </source>
</evidence>
<dbReference type="Gene3D" id="3.40.50.300">
    <property type="entry name" value="P-loop containing nucleotide triphosphate hydrolases"/>
    <property type="match status" value="2"/>
</dbReference>
<organism evidence="8">
    <name type="scientific">Cyprideis torosa</name>
    <dbReference type="NCBI Taxonomy" id="163714"/>
    <lineage>
        <taxon>Eukaryota</taxon>
        <taxon>Metazoa</taxon>
        <taxon>Ecdysozoa</taxon>
        <taxon>Arthropoda</taxon>
        <taxon>Crustacea</taxon>
        <taxon>Oligostraca</taxon>
        <taxon>Ostracoda</taxon>
        <taxon>Podocopa</taxon>
        <taxon>Podocopida</taxon>
        <taxon>Cytherocopina</taxon>
        <taxon>Cytheroidea</taxon>
        <taxon>Cytherideidae</taxon>
        <taxon>Cyprideis</taxon>
    </lineage>
</organism>
<dbReference type="InterPro" id="IPR031166">
    <property type="entry name" value="G_ENGA"/>
</dbReference>
<dbReference type="InterPro" id="IPR027417">
    <property type="entry name" value="P-loop_NTPase"/>
</dbReference>
<comment type="similarity">
    <text evidence="1">Belongs to the TRAFAC class TrmE-Era-EngA-EngB-Septin-like GTPase superfamily. EngA (Der) GTPase family.</text>
</comment>
<dbReference type="PANTHER" id="PTHR43834:SF6">
    <property type="entry name" value="GTPASE DER"/>
    <property type="match status" value="1"/>
</dbReference>
<evidence type="ECO:0000256" key="2">
    <source>
        <dbReference type="ARBA" id="ARBA00020953"/>
    </source>
</evidence>
<protein>
    <recommendedName>
        <fullName evidence="2">GTPase Der</fullName>
    </recommendedName>
    <alternativeName>
        <fullName evidence="7">GTP-binding protein EngA</fullName>
    </alternativeName>
</protein>
<dbReference type="GO" id="GO:0005525">
    <property type="term" value="F:GTP binding"/>
    <property type="evidence" value="ECO:0007669"/>
    <property type="project" value="UniProtKB-KW"/>
</dbReference>
<dbReference type="NCBIfam" id="TIGR03594">
    <property type="entry name" value="GTPase_EngA"/>
    <property type="match status" value="1"/>
</dbReference>
<evidence type="ECO:0000256" key="6">
    <source>
        <dbReference type="ARBA" id="ARBA00023134"/>
    </source>
</evidence>
<dbReference type="GO" id="GO:0043022">
    <property type="term" value="F:ribosome binding"/>
    <property type="evidence" value="ECO:0007669"/>
    <property type="project" value="TreeGrafter"/>
</dbReference>
<dbReference type="InterPro" id="IPR006073">
    <property type="entry name" value="GTP-bd"/>
</dbReference>
<dbReference type="NCBIfam" id="TIGR00231">
    <property type="entry name" value="small_GTP"/>
    <property type="match status" value="2"/>
</dbReference>
<dbReference type="PANTHER" id="PTHR43834">
    <property type="entry name" value="GTPASE DER"/>
    <property type="match status" value="1"/>
</dbReference>
<keyword evidence="5" id="KW-0547">Nucleotide-binding</keyword>